<dbReference type="InterPro" id="IPR021949">
    <property type="entry name" value="DUF3566_TM"/>
</dbReference>
<feature type="transmembrane region" description="Helical" evidence="2">
    <location>
        <begin position="164"/>
        <end position="183"/>
    </location>
</feature>
<proteinExistence type="predicted"/>
<evidence type="ECO:0000256" key="1">
    <source>
        <dbReference type="SAM" id="MobiDB-lite"/>
    </source>
</evidence>
<dbReference type="Proteomes" id="UP000028984">
    <property type="component" value="Unassembled WGS sequence"/>
</dbReference>
<protein>
    <submittedName>
        <fullName evidence="4">Putative integral membrane protein</fullName>
    </submittedName>
</protein>
<feature type="transmembrane region" description="Helical" evidence="2">
    <location>
        <begin position="137"/>
        <end position="157"/>
    </location>
</feature>
<accession>A0A087CPB9</accession>
<keyword evidence="2" id="KW-0472">Membrane</keyword>
<dbReference type="eggNOG" id="COG3266">
    <property type="taxonomic scope" value="Bacteria"/>
</dbReference>
<keyword evidence="2" id="KW-1133">Transmembrane helix</keyword>
<name>A0A087CPB9_9BIFI</name>
<evidence type="ECO:0000313" key="4">
    <source>
        <dbReference type="EMBL" id="KFI85119.1"/>
    </source>
</evidence>
<gene>
    <name evidence="4" type="ORF">BREU_1939</name>
</gene>
<feature type="domain" description="DUF3566" evidence="3">
    <location>
        <begin position="69"/>
        <end position="185"/>
    </location>
</feature>
<evidence type="ECO:0000313" key="5">
    <source>
        <dbReference type="Proteomes" id="UP000028984"/>
    </source>
</evidence>
<dbReference type="Pfam" id="PF12089">
    <property type="entry name" value="DUF3566"/>
    <property type="match status" value="1"/>
</dbReference>
<dbReference type="OrthoDB" id="3240216at2"/>
<evidence type="ECO:0000256" key="2">
    <source>
        <dbReference type="SAM" id="Phobius"/>
    </source>
</evidence>
<reference evidence="4 5" key="1">
    <citation type="submission" date="2014-03" db="EMBL/GenBank/DDBJ databases">
        <title>Genomics of Bifidobacteria.</title>
        <authorList>
            <person name="Ventura M."/>
            <person name="Milani C."/>
            <person name="Lugli G.A."/>
        </authorList>
    </citation>
    <scope>NUCLEOTIDE SEQUENCE [LARGE SCALE GENOMIC DNA]</scope>
    <source>
        <strain evidence="4 5">DSM 23975</strain>
    </source>
</reference>
<dbReference type="RefSeq" id="WP_044089253.1">
    <property type="nucleotide sequence ID" value="NZ_JDUW01000007.1"/>
</dbReference>
<organism evidence="4 5">
    <name type="scientific">Bifidobacterium reuteri DSM 23975</name>
    <dbReference type="NCBI Taxonomy" id="1437610"/>
    <lineage>
        <taxon>Bacteria</taxon>
        <taxon>Bacillati</taxon>
        <taxon>Actinomycetota</taxon>
        <taxon>Actinomycetes</taxon>
        <taxon>Bifidobacteriales</taxon>
        <taxon>Bifidobacteriaceae</taxon>
        <taxon>Bifidobacterium</taxon>
    </lineage>
</organism>
<evidence type="ECO:0000259" key="3">
    <source>
        <dbReference type="Pfam" id="PF12089"/>
    </source>
</evidence>
<feature type="region of interest" description="Disordered" evidence="1">
    <location>
        <begin position="1"/>
        <end position="68"/>
    </location>
</feature>
<keyword evidence="5" id="KW-1185">Reference proteome</keyword>
<dbReference type="STRING" id="1437610.BREU_1939"/>
<feature type="transmembrane region" description="Helical" evidence="2">
    <location>
        <begin position="86"/>
        <end position="109"/>
    </location>
</feature>
<sequence length="186" mass="19592">MSENLEGNEPVMQPVAPPTVEPAEPLISPAQGTPRVARSVSSDPEESALPNGSTPTTSRPNVRRTPRARRMSLSLTRVDAWSVAKVTFMLSIAGAIIQIVAAALVWVMLDAVGVFGQITQIVSSTGLNTEGFDLKNVLSLTTVISGVTIFSIIEVVIATLLTTIISLLYNVVSTLVGGVHLTLGDD</sequence>
<dbReference type="EMBL" id="JGZK01000010">
    <property type="protein sequence ID" value="KFI85119.1"/>
    <property type="molecule type" value="Genomic_DNA"/>
</dbReference>
<comment type="caution">
    <text evidence="4">The sequence shown here is derived from an EMBL/GenBank/DDBJ whole genome shotgun (WGS) entry which is preliminary data.</text>
</comment>
<keyword evidence="2" id="KW-0812">Transmembrane</keyword>
<dbReference type="AlphaFoldDB" id="A0A087CPB9"/>